<evidence type="ECO:0000313" key="6">
    <source>
        <dbReference type="EMBL" id="PNG18628.1"/>
    </source>
</evidence>
<keyword evidence="7" id="KW-1185">Reference proteome</keyword>
<dbReference type="AlphaFoldDB" id="A0A2N8THZ8"/>
<evidence type="ECO:0000256" key="1">
    <source>
        <dbReference type="ARBA" id="ARBA00001974"/>
    </source>
</evidence>
<dbReference type="GO" id="GO:0071949">
    <property type="term" value="F:FAD binding"/>
    <property type="evidence" value="ECO:0007669"/>
    <property type="project" value="TreeGrafter"/>
</dbReference>
<keyword evidence="3" id="KW-0274">FAD</keyword>
<dbReference type="InterPro" id="IPR002081">
    <property type="entry name" value="Cryptochrome/DNA_photolyase_1"/>
</dbReference>
<keyword evidence="2" id="KW-0285">Flavoprotein</keyword>
<reference evidence="6 7" key="1">
    <citation type="submission" date="2018-01" db="EMBL/GenBank/DDBJ databases">
        <title>Draft genome sequence of Streptomyces sp. 13K301.</title>
        <authorList>
            <person name="Sahin N."/>
            <person name="Saygin H."/>
            <person name="Ay H."/>
        </authorList>
    </citation>
    <scope>NUCLEOTIDE SEQUENCE [LARGE SCALE GENOMIC DNA]</scope>
    <source>
        <strain evidence="6 7">13K301</strain>
    </source>
</reference>
<dbReference type="InterPro" id="IPR036134">
    <property type="entry name" value="Crypto/Photolyase_FAD-like_sf"/>
</dbReference>
<comment type="cofactor">
    <cofactor evidence="1">
        <name>FAD</name>
        <dbReference type="ChEBI" id="CHEBI:57692"/>
    </cofactor>
</comment>
<accession>A0A2N8THZ8</accession>
<dbReference type="GO" id="GO:0009416">
    <property type="term" value="P:response to light stimulus"/>
    <property type="evidence" value="ECO:0007669"/>
    <property type="project" value="TreeGrafter"/>
</dbReference>
<evidence type="ECO:0000256" key="3">
    <source>
        <dbReference type="ARBA" id="ARBA00022827"/>
    </source>
</evidence>
<dbReference type="PANTHER" id="PTHR11455:SF9">
    <property type="entry name" value="CRYPTOCHROME CIRCADIAN CLOCK 5 ISOFORM X1"/>
    <property type="match status" value="1"/>
</dbReference>
<feature type="compositionally biased region" description="Basic and acidic residues" evidence="4">
    <location>
        <begin position="82"/>
        <end position="93"/>
    </location>
</feature>
<name>A0A2N8THZ8_9ACTN</name>
<dbReference type="SUPFAM" id="SSF48173">
    <property type="entry name" value="Cryptochrome/photolyase FAD-binding domain"/>
    <property type="match status" value="1"/>
</dbReference>
<sequence length="117" mass="12857">MTDRAAFPADCRADLDASLRRRGGRLVVRTGPVARVAGAGAGTRPHRVLNPVYQGRRYDPDGTYVRRRVPEPADAGGAAAHEPWRLPQHERTRQRCPAPLLDLGEGPARFRQARGRG</sequence>
<gene>
    <name evidence="6" type="ORF">C1J00_30095</name>
</gene>
<feature type="region of interest" description="Disordered" evidence="4">
    <location>
        <begin position="53"/>
        <end position="117"/>
    </location>
</feature>
<dbReference type="EMBL" id="POUC01000294">
    <property type="protein sequence ID" value="PNG18628.1"/>
    <property type="molecule type" value="Genomic_DNA"/>
</dbReference>
<protein>
    <recommendedName>
        <fullName evidence="5">Cryptochrome/DNA photolyase FAD-binding domain-containing protein</fullName>
    </recommendedName>
</protein>
<proteinExistence type="predicted"/>
<dbReference type="Proteomes" id="UP000235943">
    <property type="component" value="Unassembled WGS sequence"/>
</dbReference>
<dbReference type="GO" id="GO:0003677">
    <property type="term" value="F:DNA binding"/>
    <property type="evidence" value="ECO:0007669"/>
    <property type="project" value="TreeGrafter"/>
</dbReference>
<comment type="caution">
    <text evidence="6">The sequence shown here is derived from an EMBL/GenBank/DDBJ whole genome shotgun (WGS) entry which is preliminary data.</text>
</comment>
<evidence type="ECO:0000256" key="4">
    <source>
        <dbReference type="SAM" id="MobiDB-lite"/>
    </source>
</evidence>
<feature type="domain" description="Cryptochrome/DNA photolyase FAD-binding" evidence="5">
    <location>
        <begin position="33"/>
        <end position="110"/>
    </location>
</feature>
<dbReference type="GO" id="GO:0003904">
    <property type="term" value="F:deoxyribodipyrimidine photo-lyase activity"/>
    <property type="evidence" value="ECO:0007669"/>
    <property type="project" value="TreeGrafter"/>
</dbReference>
<organism evidence="6 7">
    <name type="scientific">Streptomyces cahuitamycinicus</name>
    <dbReference type="NCBI Taxonomy" id="2070367"/>
    <lineage>
        <taxon>Bacteria</taxon>
        <taxon>Bacillati</taxon>
        <taxon>Actinomycetota</taxon>
        <taxon>Actinomycetes</taxon>
        <taxon>Kitasatosporales</taxon>
        <taxon>Streptomycetaceae</taxon>
        <taxon>Streptomyces</taxon>
    </lineage>
</organism>
<dbReference type="PANTHER" id="PTHR11455">
    <property type="entry name" value="CRYPTOCHROME"/>
    <property type="match status" value="1"/>
</dbReference>
<dbReference type="OrthoDB" id="9772484at2"/>
<evidence type="ECO:0000256" key="2">
    <source>
        <dbReference type="ARBA" id="ARBA00022630"/>
    </source>
</evidence>
<evidence type="ECO:0000313" key="7">
    <source>
        <dbReference type="Proteomes" id="UP000235943"/>
    </source>
</evidence>
<dbReference type="Pfam" id="PF03441">
    <property type="entry name" value="FAD_binding_7"/>
    <property type="match status" value="1"/>
</dbReference>
<dbReference type="InterPro" id="IPR005101">
    <property type="entry name" value="Cryptochr/Photolyase_FAD-bd"/>
</dbReference>
<dbReference type="Gene3D" id="1.10.579.10">
    <property type="entry name" value="DNA Cyclobutane Dipyrimidine Photolyase, subunit A, domain 3"/>
    <property type="match status" value="1"/>
</dbReference>
<evidence type="ECO:0000259" key="5">
    <source>
        <dbReference type="Pfam" id="PF03441"/>
    </source>
</evidence>